<dbReference type="EMBL" id="UYJE01009361">
    <property type="protein sequence ID" value="VDI72779.1"/>
    <property type="molecule type" value="Genomic_DNA"/>
</dbReference>
<feature type="transmembrane region" description="Helical" evidence="5">
    <location>
        <begin position="1018"/>
        <end position="1044"/>
    </location>
</feature>
<keyword evidence="4 5" id="KW-0472">Membrane</keyword>
<dbReference type="Pfam" id="PF00002">
    <property type="entry name" value="7tm_2"/>
    <property type="match status" value="1"/>
</dbReference>
<feature type="transmembrane region" description="Helical" evidence="5">
    <location>
        <begin position="1215"/>
        <end position="1234"/>
    </location>
</feature>
<comment type="subcellular location">
    <subcellularLocation>
        <location evidence="1">Membrane</location>
        <topology evidence="1">Multi-pass membrane protein</topology>
    </subcellularLocation>
</comment>
<gene>
    <name evidence="7" type="ORF">MGAL_10B008392</name>
</gene>
<keyword evidence="2 5" id="KW-0812">Transmembrane</keyword>
<sequence>MDFKTSKVLYVMVGCLVILITSRTSYAFNLTHILDEYISVCGSQICNIKKQGTNYLNHLQTTYNTHCPKCSCQVGCIQSGNCCPDLFFSLKPTCVKTSIVESPDWYFTPLYEYGTYSFDINNHMDTKLNAVNCPPVLMISSCPQDATVIEKSLCNVSDLKEQQIQNKPVSSSKTGLIYRNIHCLKCHNESVENLILWNLKLECDYDRFEDFNYLVSYNEIIQKAIDEKCSIAFEPNDKVSKRICVPDSNTIDLDRISSCNVSGTWQIYDHDLDVACQSYDHTYFSFKNVFCYLCNPPSDTGHLISTCNATGMWEQYDANLQIACEKEKSSSITGKFKNIFCYLCNKNFSDEGNLPFYGADVNVEDNGNLASNEPFGYNFKVKSVNIRNIFNKDDLKRSTVTSDKRLISLSNSDLESEHYLSSFKMANLMKKYFALTGKTNFCTNYSLFNSLQDCNCDDYCAVQFYNERGNGSYCVDSFIRKKSICTDQKYHEYNRFLVYEGCERFGNSTIKNLCQKTKQKTVHDDLISFLPAQMLINNTPIDFKNIYCAFCNENLEVIQNYENEMVLWDFKLRCKVFIPIFYHFSLQDIIAFALNNGCRFLYKPPSSATVCSYHSFTMCNMTGNWNSFDPDIASACNNYKVPYGTENKFCSMCNPSVRENIVYTSCNNTGEWGEYNSNIEENCLNMPAVEYHSPYKNIFCKECNRKNVEIYDLPNNNSTSCLGDCEFDINELETFIPRFRSIFKFTDYKIATTESDIEGNCLQNQIYNPFEKICIDLKCYPGRILTGEGCKPLLEMTRDIGYMLTFVLNGNRNTEIGDVISFLDDVYNSLRIAMFNKDWYRRTLKKSILICQNRIFWNSTNISLLVIMNISYPHYVNRTSVEDSFLSSSKFSLPVHYFNTTFNLSVFPNEDMYLLSTLESQSKFINTCITTDDNHKHLKRYSHVKRLLLCKQIELPENDIDIDNKTFRLTIKSLGVELTVMDYEMLPTSKVRICADQFESIISLKHTELDKPITYQNFIGFILMACTCISLVCLLFTFLTFLAYKSLRTLPGKNNMCLVFAMFCSQLLYQFGLNQTDSIMICQIIGVCMHYFWLATFGCISVCSFHMYRVFKTTILHSETFKERTFLFYVIYSYCIPFIIVSSNACVTFILKNNIGYGGHICFLNQPIGLIVTFISPIIIICLSNIFFFVVTTRTIHRTTVVAQEQHIHNNRSQFIIYVKLFTVTGIGWLLQVVDSYLPDTSNEAKIIFSTIISLTNTLQGLFIFISYVCNRRVLLLYKKGNILSTLCKLTRRTRSYRIKRFFFTYD</sequence>
<name>A0A8B6H119_MYTGA</name>
<dbReference type="InterPro" id="IPR053231">
    <property type="entry name" value="GPCR_LN-TM7"/>
</dbReference>
<dbReference type="PANTHER" id="PTHR45902:SF1">
    <property type="entry name" value="LATROPHILIN RECEPTOR-LIKE PROTEIN A"/>
    <property type="match status" value="1"/>
</dbReference>
<feature type="transmembrane region" description="Helical" evidence="5">
    <location>
        <begin position="1126"/>
        <end position="1151"/>
    </location>
</feature>
<dbReference type="InterPro" id="IPR017981">
    <property type="entry name" value="GPCR_2-like_7TM"/>
</dbReference>
<protein>
    <recommendedName>
        <fullName evidence="6">G-protein coupled receptors family 2 profile 2 domain-containing protein</fullName>
    </recommendedName>
</protein>
<dbReference type="GO" id="GO:0007166">
    <property type="term" value="P:cell surface receptor signaling pathway"/>
    <property type="evidence" value="ECO:0007669"/>
    <property type="project" value="InterPro"/>
</dbReference>
<accession>A0A8B6H119</accession>
<dbReference type="CDD" id="cd15039">
    <property type="entry name" value="7tmB3_Methuselah-like"/>
    <property type="match status" value="1"/>
</dbReference>
<dbReference type="Gene3D" id="1.20.1070.10">
    <property type="entry name" value="Rhodopsin 7-helix transmembrane proteins"/>
    <property type="match status" value="1"/>
</dbReference>
<dbReference type="InterPro" id="IPR000832">
    <property type="entry name" value="GPCR_2_secretin-like"/>
</dbReference>
<dbReference type="Proteomes" id="UP000596742">
    <property type="component" value="Unassembled WGS sequence"/>
</dbReference>
<organism evidence="7 8">
    <name type="scientific">Mytilus galloprovincialis</name>
    <name type="common">Mediterranean mussel</name>
    <dbReference type="NCBI Taxonomy" id="29158"/>
    <lineage>
        <taxon>Eukaryota</taxon>
        <taxon>Metazoa</taxon>
        <taxon>Spiralia</taxon>
        <taxon>Lophotrochozoa</taxon>
        <taxon>Mollusca</taxon>
        <taxon>Bivalvia</taxon>
        <taxon>Autobranchia</taxon>
        <taxon>Pteriomorphia</taxon>
        <taxon>Mytilida</taxon>
        <taxon>Mytiloidea</taxon>
        <taxon>Mytilidae</taxon>
        <taxon>Mytilinae</taxon>
        <taxon>Mytilus</taxon>
    </lineage>
</organism>
<feature type="transmembrane region" description="Helical" evidence="5">
    <location>
        <begin position="1171"/>
        <end position="1191"/>
    </location>
</feature>
<feature type="transmembrane region" description="Helical" evidence="5">
    <location>
        <begin position="1056"/>
        <end position="1072"/>
    </location>
</feature>
<keyword evidence="8" id="KW-1185">Reference proteome</keyword>
<evidence type="ECO:0000313" key="8">
    <source>
        <dbReference type="Proteomes" id="UP000596742"/>
    </source>
</evidence>
<evidence type="ECO:0000256" key="1">
    <source>
        <dbReference type="ARBA" id="ARBA00004141"/>
    </source>
</evidence>
<reference evidence="7" key="1">
    <citation type="submission" date="2018-11" db="EMBL/GenBank/DDBJ databases">
        <authorList>
            <person name="Alioto T."/>
            <person name="Alioto T."/>
        </authorList>
    </citation>
    <scope>NUCLEOTIDE SEQUENCE</scope>
</reference>
<dbReference type="PROSITE" id="PS50261">
    <property type="entry name" value="G_PROTEIN_RECEP_F2_4"/>
    <property type="match status" value="1"/>
</dbReference>
<feature type="domain" description="G-protein coupled receptors family 2 profile 2" evidence="6">
    <location>
        <begin position="1019"/>
        <end position="1272"/>
    </location>
</feature>
<comment type="caution">
    <text evidence="7">The sequence shown here is derived from an EMBL/GenBank/DDBJ whole genome shotgun (WGS) entry which is preliminary data.</text>
</comment>
<evidence type="ECO:0000256" key="4">
    <source>
        <dbReference type="ARBA" id="ARBA00023136"/>
    </source>
</evidence>
<evidence type="ECO:0000256" key="2">
    <source>
        <dbReference type="ARBA" id="ARBA00022692"/>
    </source>
</evidence>
<evidence type="ECO:0000256" key="3">
    <source>
        <dbReference type="ARBA" id="ARBA00022989"/>
    </source>
</evidence>
<evidence type="ECO:0000313" key="7">
    <source>
        <dbReference type="EMBL" id="VDI72779.1"/>
    </source>
</evidence>
<feature type="transmembrane region" description="Helical" evidence="5">
    <location>
        <begin position="1078"/>
        <end position="1105"/>
    </location>
</feature>
<dbReference type="OrthoDB" id="10051649at2759"/>
<dbReference type="GO" id="GO:0016020">
    <property type="term" value="C:membrane"/>
    <property type="evidence" value="ECO:0007669"/>
    <property type="project" value="UniProtKB-SubCell"/>
</dbReference>
<keyword evidence="3 5" id="KW-1133">Transmembrane helix</keyword>
<dbReference type="PANTHER" id="PTHR45902">
    <property type="entry name" value="LATROPHILIN RECEPTOR-LIKE PROTEIN A"/>
    <property type="match status" value="1"/>
</dbReference>
<evidence type="ECO:0000259" key="6">
    <source>
        <dbReference type="PROSITE" id="PS50261"/>
    </source>
</evidence>
<dbReference type="GO" id="GO:0004930">
    <property type="term" value="F:G protein-coupled receptor activity"/>
    <property type="evidence" value="ECO:0007669"/>
    <property type="project" value="InterPro"/>
</dbReference>
<evidence type="ECO:0000256" key="5">
    <source>
        <dbReference type="SAM" id="Phobius"/>
    </source>
</evidence>
<proteinExistence type="predicted"/>
<feature type="transmembrane region" description="Helical" evidence="5">
    <location>
        <begin position="1246"/>
        <end position="1270"/>
    </location>
</feature>